<dbReference type="AlphaFoldDB" id="A0A3S5CMD7"/>
<feature type="compositionally biased region" description="Polar residues" evidence="1">
    <location>
        <begin position="282"/>
        <end position="292"/>
    </location>
</feature>
<organism evidence="2 3">
    <name type="scientific">Protopolystoma xenopodis</name>
    <dbReference type="NCBI Taxonomy" id="117903"/>
    <lineage>
        <taxon>Eukaryota</taxon>
        <taxon>Metazoa</taxon>
        <taxon>Spiralia</taxon>
        <taxon>Lophotrochozoa</taxon>
        <taxon>Platyhelminthes</taxon>
        <taxon>Monogenea</taxon>
        <taxon>Polyopisthocotylea</taxon>
        <taxon>Polystomatidea</taxon>
        <taxon>Polystomatidae</taxon>
        <taxon>Protopolystoma</taxon>
    </lineage>
</organism>
<evidence type="ECO:0000256" key="1">
    <source>
        <dbReference type="SAM" id="MobiDB-lite"/>
    </source>
</evidence>
<evidence type="ECO:0000313" key="2">
    <source>
        <dbReference type="EMBL" id="VEL32786.1"/>
    </source>
</evidence>
<proteinExistence type="predicted"/>
<accession>A0A3S5CMD7</accession>
<reference evidence="2" key="1">
    <citation type="submission" date="2018-11" db="EMBL/GenBank/DDBJ databases">
        <authorList>
            <consortium name="Pathogen Informatics"/>
        </authorList>
    </citation>
    <scope>NUCLEOTIDE SEQUENCE</scope>
</reference>
<protein>
    <submittedName>
        <fullName evidence="2">Uncharacterized protein</fullName>
    </submittedName>
</protein>
<comment type="caution">
    <text evidence="2">The sequence shown here is derived from an EMBL/GenBank/DDBJ whole genome shotgun (WGS) entry which is preliminary data.</text>
</comment>
<keyword evidence="3" id="KW-1185">Reference proteome</keyword>
<gene>
    <name evidence="2" type="ORF">PXEA_LOCUS26226</name>
</gene>
<sequence>MKTQHLFAEVEKICVNMNLPVNSIYNWSRGIRRRLLVVPTSESLHPTLSLEMECTPNGLIGFAFPCLADSQRPGQSSYGVYSERRVPLHWPASEAPSMDMLKHREPGVSHHPLATGRTDSAPSDLASLNLCLGLPAMQIRQPASTGAVSHSPTRWTTRQQTVAMTPNSQTQQSDAGTGSGPVSYRPAGNAIFCWTQNSKHFQDPRQALLLQLAEESNCTIWIKHAHSLDATAQLASRTCRLDAASLAPPTKTNTDRHTKRGHMCLKPTSNSNSDRHFKPLTGTWSTSQTSRSRLPPLENRRSQHDFISPFFSSQLSSTTLSTACIQILLSIDRSDVLVAYEQWTSRGCPLFCMFLYEPEQPIFSCPFFSSHSLSFALYLSLKSLLRLAFTHLRCK</sequence>
<dbReference type="EMBL" id="CAAALY010244671">
    <property type="protein sequence ID" value="VEL32786.1"/>
    <property type="molecule type" value="Genomic_DNA"/>
</dbReference>
<evidence type="ECO:0000313" key="3">
    <source>
        <dbReference type="Proteomes" id="UP000784294"/>
    </source>
</evidence>
<dbReference type="Proteomes" id="UP000784294">
    <property type="component" value="Unassembled WGS sequence"/>
</dbReference>
<name>A0A3S5CMD7_9PLAT</name>
<feature type="region of interest" description="Disordered" evidence="1">
    <location>
        <begin position="246"/>
        <end position="295"/>
    </location>
</feature>